<dbReference type="OrthoDB" id="5449999at2"/>
<sequence length="244" mass="26561">MPALPEILGCYQSHKREKMGGKGSKGREFTQRIDWLALRLDPDRILTFPLDEKHLPLPLQKIVAADEFLLHYLPAPLLFTERLAPAAVVLVRLLRDVGPGLDHKTLPAAEQALFVVVLTALAVAGLPDTGNEALKVLSTAGGGMAAQAQAISINAFGISLRKRGDFDAAAAFYRKALELAPTDERLMFNLARALYEKGDAPACSQLLEQALAAAPDFAEAKAFLRWLKRRTPVPGDDDFPDITI</sequence>
<reference evidence="2 3" key="1">
    <citation type="submission" date="2020-01" db="EMBL/GenBank/DDBJ databases">
        <title>Genome sequence of Desulfovibrio aerotolerans DSM 16695(T).</title>
        <authorList>
            <person name="Karnachuk O."/>
            <person name="Avakyan M."/>
            <person name="Mardanov A."/>
            <person name="Kadnikov V."/>
            <person name="Ravin N."/>
        </authorList>
    </citation>
    <scope>NUCLEOTIDE SEQUENCE [LARGE SCALE GENOMIC DNA]</scope>
    <source>
        <strain evidence="2 3">DSM 16695</strain>
    </source>
</reference>
<evidence type="ECO:0000313" key="2">
    <source>
        <dbReference type="EMBL" id="MYL84714.1"/>
    </source>
</evidence>
<keyword evidence="1" id="KW-0802">TPR repeat</keyword>
<comment type="caution">
    <text evidence="2">The sequence shown here is derived from an EMBL/GenBank/DDBJ whole genome shotgun (WGS) entry which is preliminary data.</text>
</comment>
<organism evidence="2 3">
    <name type="scientific">Solidesulfovibrio aerotolerans</name>
    <dbReference type="NCBI Taxonomy" id="295255"/>
    <lineage>
        <taxon>Bacteria</taxon>
        <taxon>Pseudomonadati</taxon>
        <taxon>Thermodesulfobacteriota</taxon>
        <taxon>Desulfovibrionia</taxon>
        <taxon>Desulfovibrionales</taxon>
        <taxon>Desulfovibrionaceae</taxon>
        <taxon>Solidesulfovibrio</taxon>
    </lineage>
</organism>
<evidence type="ECO:0000256" key="1">
    <source>
        <dbReference type="PROSITE-ProRule" id="PRU00339"/>
    </source>
</evidence>
<dbReference type="EMBL" id="WVUD01000040">
    <property type="protein sequence ID" value="MYL84714.1"/>
    <property type="molecule type" value="Genomic_DNA"/>
</dbReference>
<dbReference type="Gene3D" id="1.25.40.10">
    <property type="entry name" value="Tetratricopeptide repeat domain"/>
    <property type="match status" value="1"/>
</dbReference>
<accession>A0A7C9MWU3</accession>
<dbReference type="Proteomes" id="UP000482487">
    <property type="component" value="Unassembled WGS sequence"/>
</dbReference>
<name>A0A7C9MWU3_9BACT</name>
<dbReference type="PROSITE" id="PS50005">
    <property type="entry name" value="TPR"/>
    <property type="match status" value="1"/>
</dbReference>
<evidence type="ECO:0000313" key="3">
    <source>
        <dbReference type="Proteomes" id="UP000482487"/>
    </source>
</evidence>
<keyword evidence="3" id="KW-1185">Reference proteome</keyword>
<dbReference type="InterPro" id="IPR011990">
    <property type="entry name" value="TPR-like_helical_dom_sf"/>
</dbReference>
<dbReference type="AlphaFoldDB" id="A0A7C9MWU3"/>
<dbReference type="RefSeq" id="WP_160962983.1">
    <property type="nucleotide sequence ID" value="NZ_WVUD01000040.1"/>
</dbReference>
<dbReference type="InterPro" id="IPR019734">
    <property type="entry name" value="TPR_rpt"/>
</dbReference>
<gene>
    <name evidence="2" type="ORF">GTA51_16495</name>
</gene>
<dbReference type="SUPFAM" id="SSF48452">
    <property type="entry name" value="TPR-like"/>
    <property type="match status" value="1"/>
</dbReference>
<dbReference type="SMART" id="SM00028">
    <property type="entry name" value="TPR"/>
    <property type="match status" value="2"/>
</dbReference>
<proteinExistence type="predicted"/>
<protein>
    <submittedName>
        <fullName evidence="2">Tetratricopeptide repeat protein</fullName>
    </submittedName>
</protein>
<dbReference type="Pfam" id="PF14559">
    <property type="entry name" value="TPR_19"/>
    <property type="match status" value="1"/>
</dbReference>
<feature type="repeat" description="TPR" evidence="1">
    <location>
        <begin position="150"/>
        <end position="183"/>
    </location>
</feature>